<accession>A0ABR9VST2</accession>
<dbReference type="RefSeq" id="WP_194019771.1">
    <property type="nucleotide sequence ID" value="NZ_JADEVV010000023.1"/>
</dbReference>
<keyword evidence="3" id="KW-1185">Reference proteome</keyword>
<dbReference type="PANTHER" id="PTHR43668:SF2">
    <property type="entry name" value="ALLANTOINASE"/>
    <property type="match status" value="1"/>
</dbReference>
<evidence type="ECO:0000313" key="3">
    <source>
        <dbReference type="Proteomes" id="UP000658720"/>
    </source>
</evidence>
<keyword evidence="2" id="KW-0378">Hydrolase</keyword>
<dbReference type="CDD" id="cd01317">
    <property type="entry name" value="DHOase_IIa"/>
    <property type="match status" value="1"/>
</dbReference>
<comment type="caution">
    <text evidence="2">The sequence shown here is derived from an EMBL/GenBank/DDBJ whole genome shotgun (WGS) entry which is preliminary data.</text>
</comment>
<gene>
    <name evidence="2" type="ORF">IQ217_09645</name>
</gene>
<proteinExistence type="predicted"/>
<dbReference type="Proteomes" id="UP000658720">
    <property type="component" value="Unassembled WGS sequence"/>
</dbReference>
<dbReference type="EMBL" id="JADEVV010000023">
    <property type="protein sequence ID" value="MBE9254096.1"/>
    <property type="molecule type" value="Genomic_DNA"/>
</dbReference>
<dbReference type="PANTHER" id="PTHR43668">
    <property type="entry name" value="ALLANTOINASE"/>
    <property type="match status" value="1"/>
</dbReference>
<dbReference type="InterPro" id="IPR032466">
    <property type="entry name" value="Metal_Hydrolase"/>
</dbReference>
<organism evidence="2 3">
    <name type="scientific">Synechocystis salina LEGE 00031</name>
    <dbReference type="NCBI Taxonomy" id="1828736"/>
    <lineage>
        <taxon>Bacteria</taxon>
        <taxon>Bacillati</taxon>
        <taxon>Cyanobacteriota</taxon>
        <taxon>Cyanophyceae</taxon>
        <taxon>Synechococcales</taxon>
        <taxon>Merismopediaceae</taxon>
        <taxon>Synechocystis</taxon>
    </lineage>
</organism>
<protein>
    <submittedName>
        <fullName evidence="2">Dihydroorotase</fullName>
        <ecNumber evidence="2">3.5.2.3</ecNumber>
    </submittedName>
</protein>
<dbReference type="SUPFAM" id="SSF51556">
    <property type="entry name" value="Metallo-dependent hydrolases"/>
    <property type="match status" value="1"/>
</dbReference>
<evidence type="ECO:0000313" key="2">
    <source>
        <dbReference type="EMBL" id="MBE9254096.1"/>
    </source>
</evidence>
<dbReference type="InterPro" id="IPR004722">
    <property type="entry name" value="DHOase"/>
</dbReference>
<name>A0ABR9VST2_9SYNC</name>
<reference evidence="2 3" key="1">
    <citation type="submission" date="2020-10" db="EMBL/GenBank/DDBJ databases">
        <authorList>
            <person name="Castelo-Branco R."/>
            <person name="Eusebio N."/>
            <person name="Adriana R."/>
            <person name="Vieira A."/>
            <person name="Brugerolle De Fraissinette N."/>
            <person name="Rezende De Castro R."/>
            <person name="Schneider M.P."/>
            <person name="Vasconcelos V."/>
            <person name="Leao P.N."/>
        </authorList>
    </citation>
    <scope>NUCLEOTIDE SEQUENCE [LARGE SCALE GENOMIC DNA]</scope>
    <source>
        <strain evidence="2 3">LEGE 00031</strain>
    </source>
</reference>
<keyword evidence="1" id="KW-0665">Pyrimidine biosynthesis</keyword>
<dbReference type="EC" id="3.5.2.3" evidence="2"/>
<sequence>METQCRPQVRCLDPIQGRETRVTVMVRGKAIVAVEDDSYPIPTDAVVIPGENLLLAPSLADLYSYSGEPGHEDRETLSQLLQTAIAGGFRDVAILPTMDPPLDRPQTLQWLEQRLNQMAGINAHPQEQGEDGATVQCHWWGSVTQGNQGKQLTEWGELSQAGVIGFSDGGAIADWRLLQRALEYGAMAGKPLALVPLHSSLRGNGVMREGPLAIQLGLPPDPVMSEAAAIASLLELLPHYPTPVHLMRISTARGVALIAQAKSQGLNFTASVNWHHLLLSNGAIAHGLPPHTPHYDPNLRFDPPLGNEGDRLALIDGIKNGVIDAIAVDHQAFTYEEKTQTFAETPPGAIGYELVLPCLWQGLVEKGLVTSTELWRALSTNPRQCLGLSLVNPPRILFDPGLPWTLQRGALQTSAYNSPWWGHSLKGKVVAWEL</sequence>
<dbReference type="NCBIfam" id="NF005614">
    <property type="entry name" value="PRK07369.1"/>
    <property type="match status" value="1"/>
</dbReference>
<evidence type="ECO:0000256" key="1">
    <source>
        <dbReference type="ARBA" id="ARBA00022975"/>
    </source>
</evidence>
<dbReference type="InterPro" id="IPR050138">
    <property type="entry name" value="DHOase/Allantoinase_Hydrolase"/>
</dbReference>
<dbReference type="GO" id="GO:0004151">
    <property type="term" value="F:dihydroorotase activity"/>
    <property type="evidence" value="ECO:0007669"/>
    <property type="project" value="UniProtKB-EC"/>
</dbReference>
<dbReference type="Gene3D" id="3.20.20.140">
    <property type="entry name" value="Metal-dependent hydrolases"/>
    <property type="match status" value="1"/>
</dbReference>
<dbReference type="NCBIfam" id="TIGR00857">
    <property type="entry name" value="pyrC_multi"/>
    <property type="match status" value="1"/>
</dbReference>